<comment type="similarity">
    <text evidence="1">Belongs to the short-chain dehydrogenases/reductases (SDR) family.</text>
</comment>
<organism evidence="4 5">
    <name type="scientific">Allocoleopsis franciscana PCC 7113</name>
    <dbReference type="NCBI Taxonomy" id="1173027"/>
    <lineage>
        <taxon>Bacteria</taxon>
        <taxon>Bacillati</taxon>
        <taxon>Cyanobacteriota</taxon>
        <taxon>Cyanophyceae</taxon>
        <taxon>Coleofasciculales</taxon>
        <taxon>Coleofasciculaceae</taxon>
        <taxon>Allocoleopsis</taxon>
        <taxon>Allocoleopsis franciscana</taxon>
    </lineage>
</organism>
<dbReference type="KEGG" id="mic:Mic7113_2521"/>
<name>K9WFK8_9CYAN</name>
<sequence>MTLAKTTKPTPKQKQSSGSKSDMMQQKHIDELKDTLTAQGRGKLCNKVALIVGGDSGIGRAVAIAFAKEEADIAIIYRNAREDAKKTQTMVEEQGRSCLLIGGDVEDEQFCQQAVQKAIDQFGKIDILVNNAAEQQSPKSPENISIDELERTLQSNLCPMFYMTNAALPYLQEGSTIINTTSVTASQGNQQSLNYTSNKGAILTFTRSLSQSLQDKGIRVNGVAPGPVWTMLVPSNLSADRVKSIGDKMPMGVESHPEEIAQSVVFLASEEASYMAGQVLFTQSMPC</sequence>
<evidence type="ECO:0000256" key="3">
    <source>
        <dbReference type="SAM" id="MobiDB-lite"/>
    </source>
</evidence>
<accession>K9WFK8</accession>
<protein>
    <recommendedName>
        <fullName evidence="6">3-oxoacyl-[acyl-carrier-protein] reductase</fullName>
    </recommendedName>
</protein>
<dbReference type="PANTHER" id="PTHR48107:SF16">
    <property type="entry name" value="NADPH-DEPENDENT ALDEHYDE REDUCTASE 1, CHLOROPLASTIC"/>
    <property type="match status" value="1"/>
</dbReference>
<dbReference type="Pfam" id="PF13561">
    <property type="entry name" value="adh_short_C2"/>
    <property type="match status" value="1"/>
</dbReference>
<dbReference type="RefSeq" id="WP_015182466.1">
    <property type="nucleotide sequence ID" value="NC_019738.1"/>
</dbReference>
<dbReference type="Proteomes" id="UP000010471">
    <property type="component" value="Chromosome"/>
</dbReference>
<dbReference type="PANTHER" id="PTHR48107">
    <property type="entry name" value="NADPH-DEPENDENT ALDEHYDE REDUCTASE-LIKE PROTEIN, CHLOROPLASTIC-RELATED"/>
    <property type="match status" value="1"/>
</dbReference>
<dbReference type="InterPro" id="IPR002347">
    <property type="entry name" value="SDR_fam"/>
</dbReference>
<dbReference type="FunFam" id="3.40.50.720:FF:000084">
    <property type="entry name" value="Short-chain dehydrogenase reductase"/>
    <property type="match status" value="1"/>
</dbReference>
<feature type="region of interest" description="Disordered" evidence="3">
    <location>
        <begin position="1"/>
        <end position="25"/>
    </location>
</feature>
<dbReference type="OrthoDB" id="560660at2"/>
<dbReference type="InterPro" id="IPR036291">
    <property type="entry name" value="NAD(P)-bd_dom_sf"/>
</dbReference>
<dbReference type="PRINTS" id="PR00081">
    <property type="entry name" value="GDHRDH"/>
</dbReference>
<evidence type="ECO:0008006" key="6">
    <source>
        <dbReference type="Google" id="ProtNLM"/>
    </source>
</evidence>
<reference evidence="4 5" key="1">
    <citation type="submission" date="2012-06" db="EMBL/GenBank/DDBJ databases">
        <title>Finished chromosome of genome of Microcoleus sp. PCC 7113.</title>
        <authorList>
            <consortium name="US DOE Joint Genome Institute"/>
            <person name="Gugger M."/>
            <person name="Coursin T."/>
            <person name="Rippka R."/>
            <person name="Tandeau De Marsac N."/>
            <person name="Huntemann M."/>
            <person name="Wei C.-L."/>
            <person name="Han J."/>
            <person name="Detter J.C."/>
            <person name="Han C."/>
            <person name="Tapia R."/>
            <person name="Chen A."/>
            <person name="Kyrpides N."/>
            <person name="Mavromatis K."/>
            <person name="Markowitz V."/>
            <person name="Szeto E."/>
            <person name="Ivanova N."/>
            <person name="Pagani I."/>
            <person name="Pati A."/>
            <person name="Goodwin L."/>
            <person name="Nordberg H.P."/>
            <person name="Cantor M.N."/>
            <person name="Hua S.X."/>
            <person name="Woyke T."/>
            <person name="Kerfeld C.A."/>
        </authorList>
    </citation>
    <scope>NUCLEOTIDE SEQUENCE [LARGE SCALE GENOMIC DNA]</scope>
    <source>
        <strain evidence="4 5">PCC 7113</strain>
    </source>
</reference>
<dbReference type="AlphaFoldDB" id="K9WFK8"/>
<dbReference type="eggNOG" id="COG1028">
    <property type="taxonomic scope" value="Bacteria"/>
</dbReference>
<dbReference type="GO" id="GO:0016614">
    <property type="term" value="F:oxidoreductase activity, acting on CH-OH group of donors"/>
    <property type="evidence" value="ECO:0007669"/>
    <property type="project" value="UniProtKB-ARBA"/>
</dbReference>
<dbReference type="EMBL" id="CP003630">
    <property type="protein sequence ID" value="AFZ18317.1"/>
    <property type="molecule type" value="Genomic_DNA"/>
</dbReference>
<feature type="compositionally biased region" description="Low complexity" evidence="3">
    <location>
        <begin position="1"/>
        <end position="15"/>
    </location>
</feature>
<evidence type="ECO:0000256" key="2">
    <source>
        <dbReference type="ARBA" id="ARBA00023002"/>
    </source>
</evidence>
<dbReference type="PRINTS" id="PR00080">
    <property type="entry name" value="SDRFAMILY"/>
</dbReference>
<gene>
    <name evidence="4" type="ORF">Mic7113_2521</name>
</gene>
<dbReference type="Gene3D" id="3.40.50.720">
    <property type="entry name" value="NAD(P)-binding Rossmann-like Domain"/>
    <property type="match status" value="1"/>
</dbReference>
<evidence type="ECO:0000256" key="1">
    <source>
        <dbReference type="ARBA" id="ARBA00006484"/>
    </source>
</evidence>
<dbReference type="STRING" id="1173027.Mic7113_2521"/>
<proteinExistence type="inferred from homology"/>
<keyword evidence="2" id="KW-0560">Oxidoreductase</keyword>
<evidence type="ECO:0000313" key="4">
    <source>
        <dbReference type="EMBL" id="AFZ18317.1"/>
    </source>
</evidence>
<dbReference type="SUPFAM" id="SSF51735">
    <property type="entry name" value="NAD(P)-binding Rossmann-fold domains"/>
    <property type="match status" value="1"/>
</dbReference>
<evidence type="ECO:0000313" key="5">
    <source>
        <dbReference type="Proteomes" id="UP000010471"/>
    </source>
</evidence>
<dbReference type="HOGENOM" id="CLU_010194_4_1_3"/>
<keyword evidence="5" id="KW-1185">Reference proteome</keyword>